<evidence type="ECO:0000256" key="6">
    <source>
        <dbReference type="ARBA" id="ARBA00022741"/>
    </source>
</evidence>
<evidence type="ECO:0000256" key="8">
    <source>
        <dbReference type="ARBA" id="ARBA00022798"/>
    </source>
</evidence>
<dbReference type="Pfam" id="PF02731">
    <property type="entry name" value="SKIP_SNW"/>
    <property type="match status" value="1"/>
</dbReference>
<dbReference type="GO" id="GO:0000398">
    <property type="term" value="P:mRNA splicing, via spliceosome"/>
    <property type="evidence" value="ECO:0007669"/>
    <property type="project" value="InterPro"/>
</dbReference>
<keyword evidence="17" id="KW-1185">Reference proteome</keyword>
<name>A0A0N1IFZ9_PAPMA</name>
<comment type="similarity">
    <text evidence="2 11">Belongs to the FGGY kinase family.</text>
</comment>
<dbReference type="PROSITE" id="PS00933">
    <property type="entry name" value="FGGY_KINASES_1"/>
    <property type="match status" value="1"/>
</dbReference>
<keyword evidence="7 11" id="KW-0418">Kinase</keyword>
<reference evidence="16 17" key="1">
    <citation type="journal article" date="2015" name="Nat. Commun.">
        <title>Outbred genome sequencing and CRISPR/Cas9 gene editing in butterflies.</title>
        <authorList>
            <person name="Li X."/>
            <person name="Fan D."/>
            <person name="Zhang W."/>
            <person name="Liu G."/>
            <person name="Zhang L."/>
            <person name="Zhao L."/>
            <person name="Fang X."/>
            <person name="Chen L."/>
            <person name="Dong Y."/>
            <person name="Chen Y."/>
            <person name="Ding Y."/>
            <person name="Zhao R."/>
            <person name="Feng M."/>
            <person name="Zhu Y."/>
            <person name="Feng Y."/>
            <person name="Jiang X."/>
            <person name="Zhu D."/>
            <person name="Xiang H."/>
            <person name="Feng X."/>
            <person name="Li S."/>
            <person name="Wang J."/>
            <person name="Zhang G."/>
            <person name="Kronforst M.R."/>
            <person name="Wang W."/>
        </authorList>
    </citation>
    <scope>NUCLEOTIDE SEQUENCE [LARGE SCALE GENOMIC DNA]</scope>
    <source>
        <strain evidence="16">Ya'a_city_454_Pm</strain>
        <tissue evidence="16">Whole body</tissue>
    </source>
</reference>
<dbReference type="AlphaFoldDB" id="A0A0N1IFZ9"/>
<dbReference type="PANTHER" id="PTHR12096">
    <property type="entry name" value="NUCLEAR PROTEIN SKIP-RELATED"/>
    <property type="match status" value="1"/>
</dbReference>
<comment type="pathway">
    <text evidence="1">Polyol metabolism; glycerol degradation via glycerol kinase pathway; sn-glycerol 3-phosphate from glycerol: step 1/1.</text>
</comment>
<feature type="region of interest" description="Disordered" evidence="12">
    <location>
        <begin position="1"/>
        <end position="28"/>
    </location>
</feature>
<feature type="region of interest" description="Disordered" evidence="12">
    <location>
        <begin position="486"/>
        <end position="525"/>
    </location>
</feature>
<dbReference type="Proteomes" id="UP000053240">
    <property type="component" value="Unassembled WGS sequence"/>
</dbReference>
<dbReference type="GO" id="GO:0005681">
    <property type="term" value="C:spliceosomal complex"/>
    <property type="evidence" value="ECO:0007669"/>
    <property type="project" value="InterPro"/>
</dbReference>
<dbReference type="GO" id="GO:0005737">
    <property type="term" value="C:cytoplasm"/>
    <property type="evidence" value="ECO:0007669"/>
    <property type="project" value="UniProtKB-ARBA"/>
</dbReference>
<feature type="region of interest" description="Disordered" evidence="12">
    <location>
        <begin position="221"/>
        <end position="243"/>
    </location>
</feature>
<dbReference type="NCBIfam" id="TIGR01311">
    <property type="entry name" value="glycerol_kin"/>
    <property type="match status" value="1"/>
</dbReference>
<evidence type="ECO:0000256" key="1">
    <source>
        <dbReference type="ARBA" id="ARBA00005190"/>
    </source>
</evidence>
<evidence type="ECO:0000256" key="5">
    <source>
        <dbReference type="ARBA" id="ARBA00022679"/>
    </source>
</evidence>
<feature type="compositionally biased region" description="Basic residues" evidence="12">
    <location>
        <begin position="541"/>
        <end position="555"/>
    </location>
</feature>
<keyword evidence="5 11" id="KW-0808">Transferase</keyword>
<dbReference type="InterPro" id="IPR043129">
    <property type="entry name" value="ATPase_NBD"/>
</dbReference>
<evidence type="ECO:0000259" key="15">
    <source>
        <dbReference type="Pfam" id="PF02782"/>
    </source>
</evidence>
<evidence type="ECO:0000256" key="3">
    <source>
        <dbReference type="ARBA" id="ARBA00010197"/>
    </source>
</evidence>
<dbReference type="UniPathway" id="UPA00618">
    <property type="reaction ID" value="UER00672"/>
</dbReference>
<dbReference type="Gene3D" id="3.30.420.40">
    <property type="match status" value="2"/>
</dbReference>
<evidence type="ECO:0000256" key="10">
    <source>
        <dbReference type="ARBA" id="ARBA00043149"/>
    </source>
</evidence>
<evidence type="ECO:0000256" key="2">
    <source>
        <dbReference type="ARBA" id="ARBA00009156"/>
    </source>
</evidence>
<dbReference type="GO" id="GO:0019563">
    <property type="term" value="P:glycerol catabolic process"/>
    <property type="evidence" value="ECO:0007669"/>
    <property type="project" value="UniProtKB-UniPathway"/>
</dbReference>
<dbReference type="Pfam" id="PF00370">
    <property type="entry name" value="FGGY_N"/>
    <property type="match status" value="1"/>
</dbReference>
<accession>A0A0N1IFZ9</accession>
<dbReference type="GO" id="GO:0006072">
    <property type="term" value="P:glycerol-3-phosphate metabolic process"/>
    <property type="evidence" value="ECO:0007669"/>
    <property type="project" value="InterPro"/>
</dbReference>
<dbReference type="GO" id="GO:0005524">
    <property type="term" value="F:ATP binding"/>
    <property type="evidence" value="ECO:0007669"/>
    <property type="project" value="UniProtKB-KW"/>
</dbReference>
<evidence type="ECO:0000256" key="7">
    <source>
        <dbReference type="ARBA" id="ARBA00022777"/>
    </source>
</evidence>
<keyword evidence="8" id="KW-0319">Glycerol metabolism</keyword>
<dbReference type="InterPro" id="IPR004015">
    <property type="entry name" value="SKI-int_prot_SKIP_SNW-dom"/>
</dbReference>
<dbReference type="SUPFAM" id="SSF53067">
    <property type="entry name" value="Actin-like ATPase domain"/>
    <property type="match status" value="2"/>
</dbReference>
<dbReference type="InterPro" id="IPR018485">
    <property type="entry name" value="FGGY_C"/>
</dbReference>
<feature type="region of interest" description="Disordered" evidence="12">
    <location>
        <begin position="328"/>
        <end position="395"/>
    </location>
</feature>
<evidence type="ECO:0000256" key="9">
    <source>
        <dbReference type="ARBA" id="ARBA00022840"/>
    </source>
</evidence>
<evidence type="ECO:0000259" key="13">
    <source>
        <dbReference type="Pfam" id="PF00370"/>
    </source>
</evidence>
<feature type="region of interest" description="Disordered" evidence="12">
    <location>
        <begin position="536"/>
        <end position="555"/>
    </location>
</feature>
<feature type="compositionally biased region" description="Basic and acidic residues" evidence="12">
    <location>
        <begin position="501"/>
        <end position="513"/>
    </location>
</feature>
<dbReference type="NCBIfam" id="NF000756">
    <property type="entry name" value="PRK00047.1"/>
    <property type="match status" value="1"/>
</dbReference>
<dbReference type="Pfam" id="PF02782">
    <property type="entry name" value="FGGY_C"/>
    <property type="match status" value="1"/>
</dbReference>
<dbReference type="CDD" id="cd07792">
    <property type="entry name" value="ASKHA_NBD_FGGY_GK1-3-like"/>
    <property type="match status" value="1"/>
</dbReference>
<dbReference type="GO" id="GO:0004370">
    <property type="term" value="F:glycerol kinase activity"/>
    <property type="evidence" value="ECO:0007669"/>
    <property type="project" value="UniProtKB-EC"/>
</dbReference>
<keyword evidence="6" id="KW-0547">Nucleotide-binding</keyword>
<feature type="compositionally biased region" description="Basic and acidic residues" evidence="12">
    <location>
        <begin position="355"/>
        <end position="395"/>
    </location>
</feature>
<evidence type="ECO:0000256" key="4">
    <source>
        <dbReference type="ARBA" id="ARBA00012099"/>
    </source>
</evidence>
<evidence type="ECO:0000256" key="11">
    <source>
        <dbReference type="RuleBase" id="RU003733"/>
    </source>
</evidence>
<dbReference type="InterPro" id="IPR018484">
    <property type="entry name" value="FGGY_N"/>
</dbReference>
<evidence type="ECO:0000313" key="16">
    <source>
        <dbReference type="EMBL" id="KPJ13810.1"/>
    </source>
</evidence>
<protein>
    <recommendedName>
        <fullName evidence="4">glycerol kinase</fullName>
        <ecNumber evidence="4">2.7.1.30</ecNumber>
    </recommendedName>
    <alternativeName>
        <fullName evidence="10">ATP:glycerol 3-phosphotransferase</fullName>
    </alternativeName>
</protein>
<feature type="compositionally biased region" description="Basic and acidic residues" evidence="12">
    <location>
        <begin position="328"/>
        <end position="341"/>
    </location>
</feature>
<dbReference type="InterPro" id="IPR018483">
    <property type="entry name" value="Carb_kinase_FGGY_CS"/>
</dbReference>
<comment type="similarity">
    <text evidence="3">Belongs to the SNW family.</text>
</comment>
<evidence type="ECO:0000256" key="12">
    <source>
        <dbReference type="SAM" id="MobiDB-lite"/>
    </source>
</evidence>
<dbReference type="EMBL" id="KQ460601">
    <property type="protein sequence ID" value="KPJ13810.1"/>
    <property type="molecule type" value="Genomic_DNA"/>
</dbReference>
<dbReference type="FunFam" id="3.30.420.40:FF:000086">
    <property type="entry name" value="Glycerol kinase"/>
    <property type="match status" value="1"/>
</dbReference>
<proteinExistence type="inferred from homology"/>
<dbReference type="InParanoid" id="A0A0N1IFZ9"/>
<dbReference type="InterPro" id="IPR042018">
    <property type="entry name" value="GK1-3_metazoan-type"/>
</dbReference>
<feature type="domain" description="SKI-interacting protein SKIP SNW" evidence="14">
    <location>
        <begin position="174"/>
        <end position="334"/>
    </location>
</feature>
<dbReference type="EC" id="2.7.1.30" evidence="4"/>
<dbReference type="InterPro" id="IPR005999">
    <property type="entry name" value="Glycerol_kin"/>
</dbReference>
<feature type="domain" description="Carbohydrate kinase FGGY C-terminal" evidence="15">
    <location>
        <begin position="854"/>
        <end position="1039"/>
    </location>
</feature>
<evidence type="ECO:0000259" key="14">
    <source>
        <dbReference type="Pfam" id="PF02731"/>
    </source>
</evidence>
<dbReference type="STRING" id="76193.A0A0N1IFZ9"/>
<dbReference type="FunFam" id="3.30.420.40:FF:000108">
    <property type="entry name" value="Glycerol kinase, glycosomal"/>
    <property type="match status" value="1"/>
</dbReference>
<organism evidence="16 17">
    <name type="scientific">Papilio machaon</name>
    <name type="common">Old World swallowtail butterfly</name>
    <dbReference type="NCBI Taxonomy" id="76193"/>
    <lineage>
        <taxon>Eukaryota</taxon>
        <taxon>Metazoa</taxon>
        <taxon>Ecdysozoa</taxon>
        <taxon>Arthropoda</taxon>
        <taxon>Hexapoda</taxon>
        <taxon>Insecta</taxon>
        <taxon>Pterygota</taxon>
        <taxon>Neoptera</taxon>
        <taxon>Endopterygota</taxon>
        <taxon>Lepidoptera</taxon>
        <taxon>Glossata</taxon>
        <taxon>Ditrysia</taxon>
        <taxon>Papilionoidea</taxon>
        <taxon>Papilionidae</taxon>
        <taxon>Papilioninae</taxon>
        <taxon>Papilio</taxon>
    </lineage>
</organism>
<dbReference type="PROSITE" id="PS00445">
    <property type="entry name" value="FGGY_KINASES_2"/>
    <property type="match status" value="1"/>
</dbReference>
<feature type="compositionally biased region" description="Acidic residues" evidence="12">
    <location>
        <begin position="342"/>
        <end position="354"/>
    </location>
</feature>
<dbReference type="InterPro" id="IPR017862">
    <property type="entry name" value="SKI-int_prot_SKIP"/>
</dbReference>
<gene>
    <name evidence="16" type="ORF">RR48_02750</name>
</gene>
<sequence>MASLSSLLPAPVQQVWDRDDERQGQRVGSALVVSQTSVPPYGQRKGWVPRAEEDYGDGGAFPEIHVAQYPLGMGARGKESTSNALAVQLDEAGRVKYSAIARQGHSADKIIYSKLTDLLPSEVLAEDDPSLQKPTEDDIQDITEKTKLALEKLTNAKISAALPVKAAPKAAPAQYIRYTPAQQGGTFNSGAKQRVIRMVEAQADPMEPPRFQINKKIPRAAPSPPAPVLHSPPRRVSVKQQRDWKVPPCVSHWKNAKGYTIPLDKRLAADGRGLQQVHINENFSKLAEALYIADRKAREAVEARAQLERRLAQREKEKKEEHLRMLAQRARDHRAGIRPAEEETESAEPEEGLSDADKAERDRLRAERHKDRQRERNLARAAPDKRSKLVKDRERDISEQIALGMPAKTNQGGEGMFDQRLFNNSKGMDSGYGDDEAYTVYDKPWRNQDTVGAHIYRPTRNADKDNYGGDIDAIVNTRRFVADKEFAGTSSSNTRAGPVQFEKDNPSAREENQSRSQSDADFDPFGLDRFLSEAKRADKSGRKRDHHDHHDRHDTHKKRRDYCLYLFAEADMPVKNGLKKSLVGVIDDGTKTVRFVIFEAERSEELAAYQLDKTEVQPQEGWYEQDPMEILNHIKTCADNAIGQLTELGYSKEDIVTLGITNQRETTIAWDKYTGVPLHPAIAWNDIRTDTTVDAVLSKLPDRNKNYLKSISGLPISPYFSALKMRWMKDNIKAVRRASRDKRLLFGTVDSWIVWNLTGGPQGGLHITDVTNASRTLLMDLDTLNWDPMLCRLFGIHRDSLPQIRSSSELYGVVKDGSILDGMGISGMLGNQQAALVGQNCLQAGQAKNTYRSGCFLLYNTGTRRVHSTHGLITTVAYKLGPNAPVVYALEGSIAVAGGAMKFLRDNLKLMKDVATETEQIAGQVFSTGDVYFVPAFSGLYAPYWRKDARGIICGLTAFTTKNHIIRAALEAVCFQTRDILEAMNKDCGMPLGKLHVDGKMAENQLLMQLQADLIGIPVLRAHTWDMSALGAAVCAGNAAGVWAVDQWRHHVTPNDTFLPTTTDDDRDARYTKWKMAVQRSLGWATTKKSIAMTGQTIRKSSMVTLNESYDVPPSPPRSRTASFVDGPSIDYDRLGNPIIDEGVHKSIGELIKFSPRRFSEFVPVQKDEATILDDAEYFMSKKECDYGMCQCCEPKKKLTNWETIEEIIENEPEIYFDVPNPTVFERNETVFTNSVGLSKTLNKVPEGFTDICNKLSHTTLM</sequence>
<evidence type="ECO:0000313" key="17">
    <source>
        <dbReference type="Proteomes" id="UP000053240"/>
    </source>
</evidence>
<feature type="domain" description="Carbohydrate kinase FGGY N-terminal" evidence="13">
    <location>
        <begin position="583"/>
        <end position="838"/>
    </location>
</feature>
<keyword evidence="9" id="KW-0067">ATP-binding</keyword>